<dbReference type="Gene3D" id="3.90.245.10">
    <property type="entry name" value="Ribonucleoside hydrolase-like"/>
    <property type="match status" value="1"/>
</dbReference>
<dbReference type="OrthoDB" id="9797882at2"/>
<dbReference type="InterPro" id="IPR023186">
    <property type="entry name" value="IUNH"/>
</dbReference>
<dbReference type="InterPro" id="IPR015910">
    <property type="entry name" value="I/U_nuclsd_hydro_CS"/>
</dbReference>
<feature type="domain" description="Inosine/uridine-preferring nucleoside hydrolase" evidence="3">
    <location>
        <begin position="5"/>
        <end position="299"/>
    </location>
</feature>
<evidence type="ECO:0000256" key="2">
    <source>
        <dbReference type="ARBA" id="ARBA00023295"/>
    </source>
</evidence>
<dbReference type="InterPro" id="IPR036452">
    <property type="entry name" value="Ribo_hydro-like"/>
</dbReference>
<dbReference type="GO" id="GO:0008477">
    <property type="term" value="F:purine nucleosidase activity"/>
    <property type="evidence" value="ECO:0007669"/>
    <property type="project" value="TreeGrafter"/>
</dbReference>
<keyword evidence="2" id="KW-0326">Glycosidase</keyword>
<protein>
    <submittedName>
        <fullName evidence="4">Nucleoside hydrolase</fullName>
    </submittedName>
</protein>
<dbReference type="InterPro" id="IPR001910">
    <property type="entry name" value="Inosine/uridine_hydrolase_dom"/>
</dbReference>
<comment type="caution">
    <text evidence="4">The sequence shown here is derived from an EMBL/GenBank/DDBJ whole genome shotgun (WGS) entry which is preliminary data.</text>
</comment>
<dbReference type="SUPFAM" id="SSF53590">
    <property type="entry name" value="Nucleoside hydrolase"/>
    <property type="match status" value="1"/>
</dbReference>
<evidence type="ECO:0000313" key="4">
    <source>
        <dbReference type="EMBL" id="PQO28350.1"/>
    </source>
</evidence>
<dbReference type="GO" id="GO:0006152">
    <property type="term" value="P:purine nucleoside catabolic process"/>
    <property type="evidence" value="ECO:0007669"/>
    <property type="project" value="TreeGrafter"/>
</dbReference>
<sequence>MSRKVIIDCDPGIDDAIALMIALFDPRLDVVAVTSTAGNVNAEQAYTNLQALIEFLDPPRRPRIGMGPGPRSAPPVDSTFLHGSDGLAELHLDVAKLHQTHPAEKLISDKVREFPEEITLLCLGPVTNIANCLQRDPTFASQVGQIVMMGGSLNGIGNVTPCAEFNCHFDAESARRVFHSKTTKTLVPLDVTSQVTFAIDLLDHIPKAESRATHILNHILPFSFRSHRRHLAQEGISLNDAVALVALLQPELFESVPMAGDVETQGDLTLGATIFDQRTVKTWTKNMEVMTSVDAASVKDCILRGIILAAKETAT</sequence>
<reference evidence="4 5" key="1">
    <citation type="submission" date="2018-02" db="EMBL/GenBank/DDBJ databases">
        <title>Comparative genomes isolates from brazilian mangrove.</title>
        <authorList>
            <person name="Araujo J.E."/>
            <person name="Taketani R.G."/>
            <person name="Silva M.C.P."/>
            <person name="Loureco M.V."/>
            <person name="Andreote F.D."/>
        </authorList>
    </citation>
    <scope>NUCLEOTIDE SEQUENCE [LARGE SCALE GENOMIC DNA]</scope>
    <source>
        <strain evidence="4 5">NAP PRIS-MGV</strain>
    </source>
</reference>
<dbReference type="GO" id="GO:0045437">
    <property type="term" value="F:uridine nucleosidase activity"/>
    <property type="evidence" value="ECO:0007669"/>
    <property type="project" value="UniProtKB-ARBA"/>
</dbReference>
<dbReference type="PANTHER" id="PTHR12304:SF4">
    <property type="entry name" value="URIDINE NUCLEOSIDASE"/>
    <property type="match status" value="1"/>
</dbReference>
<name>A0A2S8F892_9BACT</name>
<dbReference type="EMBL" id="PUIB01000025">
    <property type="protein sequence ID" value="PQO28350.1"/>
    <property type="molecule type" value="Genomic_DNA"/>
</dbReference>
<accession>A0A2S8F892</accession>
<keyword evidence="1 4" id="KW-0378">Hydrolase</keyword>
<dbReference type="Proteomes" id="UP000239388">
    <property type="component" value="Unassembled WGS sequence"/>
</dbReference>
<dbReference type="GO" id="GO:0005829">
    <property type="term" value="C:cytosol"/>
    <property type="evidence" value="ECO:0007669"/>
    <property type="project" value="TreeGrafter"/>
</dbReference>
<organism evidence="4 5">
    <name type="scientific">Blastopirellula marina</name>
    <dbReference type="NCBI Taxonomy" id="124"/>
    <lineage>
        <taxon>Bacteria</taxon>
        <taxon>Pseudomonadati</taxon>
        <taxon>Planctomycetota</taxon>
        <taxon>Planctomycetia</taxon>
        <taxon>Pirellulales</taxon>
        <taxon>Pirellulaceae</taxon>
        <taxon>Blastopirellula</taxon>
    </lineage>
</organism>
<dbReference type="AlphaFoldDB" id="A0A2S8F892"/>
<dbReference type="RefSeq" id="WP_105358832.1">
    <property type="nucleotide sequence ID" value="NZ_PUIB01000025.1"/>
</dbReference>
<proteinExistence type="predicted"/>
<evidence type="ECO:0000256" key="1">
    <source>
        <dbReference type="ARBA" id="ARBA00022801"/>
    </source>
</evidence>
<dbReference type="PROSITE" id="PS01247">
    <property type="entry name" value="IUNH"/>
    <property type="match status" value="1"/>
</dbReference>
<evidence type="ECO:0000259" key="3">
    <source>
        <dbReference type="Pfam" id="PF01156"/>
    </source>
</evidence>
<dbReference type="Pfam" id="PF01156">
    <property type="entry name" value="IU_nuc_hydro"/>
    <property type="match status" value="1"/>
</dbReference>
<dbReference type="PANTHER" id="PTHR12304">
    <property type="entry name" value="INOSINE-URIDINE PREFERRING NUCLEOSIDE HYDROLASE"/>
    <property type="match status" value="1"/>
</dbReference>
<evidence type="ECO:0000313" key="5">
    <source>
        <dbReference type="Proteomes" id="UP000239388"/>
    </source>
</evidence>
<gene>
    <name evidence="4" type="ORF">C5Y98_26010</name>
</gene>